<sequence>MKEEAIAAVATEEVLAVAVKEEAMVVVKERVTAVAKEKATVAVILAEAEDAKVEAALEVSEISLVNHVKAEAELAKEDADLNLNLNIKLAARFIGLFFFERVFGEGNKKRNHKIGLSDLIFGLRYKCLQFLLAFLLPSSRIGYTAKTLSFVGWRVIKRIKKPAGVNLAGLCFLRVLVA</sequence>
<proteinExistence type="predicted"/>
<dbReference type="Proteomes" id="UP000537204">
    <property type="component" value="Unassembled WGS sequence"/>
</dbReference>
<dbReference type="AlphaFoldDB" id="A0A7W9DZZ4"/>
<evidence type="ECO:0000313" key="2">
    <source>
        <dbReference type="Proteomes" id="UP000537204"/>
    </source>
</evidence>
<accession>A0A7W9DZZ4</accession>
<protein>
    <submittedName>
        <fullName evidence="1">Uncharacterized protein</fullName>
    </submittedName>
</protein>
<organism evidence="1 2">
    <name type="scientific">Pedobacter cryoconitis</name>
    <dbReference type="NCBI Taxonomy" id="188932"/>
    <lineage>
        <taxon>Bacteria</taxon>
        <taxon>Pseudomonadati</taxon>
        <taxon>Bacteroidota</taxon>
        <taxon>Sphingobacteriia</taxon>
        <taxon>Sphingobacteriales</taxon>
        <taxon>Sphingobacteriaceae</taxon>
        <taxon>Pedobacter</taxon>
    </lineage>
</organism>
<dbReference type="EMBL" id="JACHCE010000002">
    <property type="protein sequence ID" value="MBB5636070.1"/>
    <property type="molecule type" value="Genomic_DNA"/>
</dbReference>
<name>A0A7W9DZZ4_9SPHI</name>
<comment type="caution">
    <text evidence="1">The sequence shown here is derived from an EMBL/GenBank/DDBJ whole genome shotgun (WGS) entry which is preliminary data.</text>
</comment>
<evidence type="ECO:0000313" key="1">
    <source>
        <dbReference type="EMBL" id="MBB5636070.1"/>
    </source>
</evidence>
<reference evidence="1 2" key="1">
    <citation type="submission" date="2020-08" db="EMBL/GenBank/DDBJ databases">
        <title>Genomic Encyclopedia of Type Strains, Phase IV (KMG-V): Genome sequencing to study the core and pangenomes of soil and plant-associated prokaryotes.</title>
        <authorList>
            <person name="Whitman W."/>
        </authorList>
    </citation>
    <scope>NUCLEOTIDE SEQUENCE [LARGE SCALE GENOMIC DNA]</scope>
    <source>
        <strain evidence="1 2">S3M1</strain>
    </source>
</reference>
<gene>
    <name evidence="1" type="ORF">HDE68_001958</name>
</gene>